<feature type="region of interest" description="Disordered" evidence="1">
    <location>
        <begin position="506"/>
        <end position="533"/>
    </location>
</feature>
<dbReference type="OMA" id="KKPHFYS"/>
<sequence length="825" mass="91315">MSDDQDAINKAAEVAKQLALSTNSAAKPASQNPWQQFSAFPGFPSHLPPPGYAGYPQMYGYGDFGMQGMNFSNPASQPPSAIPQMNLPQPPDSTYPNQPPPPPPKDSGTLSSNYSPYGGGGQPSAYQQWIQSRQQKIGPQVQDQVQQQLPSQIPGGAGPKPIRFQLQPKRGGGKNSSNKFNAMSNNNRSQMGGFNNSNSNNVNSKSNGYDEDFGNPNFMPLGGGNIRQGEAMSQQQSWNGYSAIDKRSALLPTPADSKQKNSNPMHTLTQQQINNAMDPSDWPKSLQDFVYSCYALCANDMDKDRVDIILKGKVIRAASEGILQSKDWSKEPLPEINEKSLPFAPLSGPIKGKVTQVSGNPIIRLDELPMSSSERGRRGRGGRGGGKRGKDTGRGRGRGNRNFRSRSSSSSRSRSRSGSNSSNSSRSSSRRDKKRRRRSSESPEYFGSKKGSKNNVRNNKNNKKKQQKGKKDNSGKPVHMYSQGGIMQMDIESGSSSKLLNARAARFAKDSPTSSSGKQVKKGKPSMRSRLGGFDVPRSVTAVPWAVDANPSSYDNSSSWANAAAVIGTCTDLEKRYLRLTSAPDASTIRPTHVLKKSLEMVKRKWKENSDYFYACDQLKSIRQDLTVQRIRNEFTVNVYETHARIALEKGDHEEFNQCQSQLVQLYQKIPSTFKVEFTAYRILYYIFTANTLDIGTVMSKLTDEEKKDVSIQHALSVRSAWAIKNYPKFFKLHSESPKMAGYLIDWFVNRERKCALKCLLKSYRPNIPTAFVREQLAVTLESDWNAFLTATSLENAIVYTDSPMNTKINAKDSYPLVMAAAPPK</sequence>
<dbReference type="Gene3D" id="1.25.40.990">
    <property type="match status" value="1"/>
</dbReference>
<dbReference type="GO" id="GO:0005634">
    <property type="term" value="C:nucleus"/>
    <property type="evidence" value="ECO:0007669"/>
    <property type="project" value="TreeGrafter"/>
</dbReference>
<dbReference type="InterPro" id="IPR005062">
    <property type="entry name" value="SAC3/GANP/THP3_conserved"/>
</dbReference>
<keyword evidence="4" id="KW-1185">Reference proteome</keyword>
<feature type="compositionally biased region" description="Basic residues" evidence="1">
    <location>
        <begin position="377"/>
        <end position="387"/>
    </location>
</feature>
<comment type="caution">
    <text evidence="3">The sequence shown here is derived from an EMBL/GenBank/DDBJ whole genome shotgun (WGS) entry which is preliminary data.</text>
</comment>
<feature type="domain" description="SAC3/GANP/THP3 conserved" evidence="2">
    <location>
        <begin position="581"/>
        <end position="795"/>
    </location>
</feature>
<dbReference type="PANTHER" id="PTHR12436:SF4">
    <property type="entry name" value="LEUKOCYTE RECEPTOR CLUSTER MEMBER 8"/>
    <property type="match status" value="1"/>
</dbReference>
<dbReference type="InterPro" id="IPR045107">
    <property type="entry name" value="SAC3/GANP/THP3"/>
</dbReference>
<feature type="compositionally biased region" description="Polar residues" evidence="1">
    <location>
        <begin position="124"/>
        <end position="133"/>
    </location>
</feature>
<dbReference type="Proteomes" id="UP000198287">
    <property type="component" value="Unassembled WGS sequence"/>
</dbReference>
<protein>
    <submittedName>
        <fullName evidence="3">Leukocyte receptor cluster member 8</fullName>
    </submittedName>
</protein>
<feature type="region of interest" description="Disordered" evidence="1">
    <location>
        <begin position="23"/>
        <end position="42"/>
    </location>
</feature>
<proteinExistence type="predicted"/>
<dbReference type="EMBL" id="LNIX01000004">
    <property type="protein sequence ID" value="OXA55214.1"/>
    <property type="molecule type" value="Genomic_DNA"/>
</dbReference>
<keyword evidence="3" id="KW-0675">Receptor</keyword>
<evidence type="ECO:0000259" key="2">
    <source>
        <dbReference type="Pfam" id="PF03399"/>
    </source>
</evidence>
<feature type="compositionally biased region" description="Pro residues" evidence="1">
    <location>
        <begin position="88"/>
        <end position="105"/>
    </location>
</feature>
<feature type="region of interest" description="Disordered" evidence="1">
    <location>
        <begin position="63"/>
        <end position="176"/>
    </location>
</feature>
<organism evidence="3 4">
    <name type="scientific">Folsomia candida</name>
    <name type="common">Springtail</name>
    <dbReference type="NCBI Taxonomy" id="158441"/>
    <lineage>
        <taxon>Eukaryota</taxon>
        <taxon>Metazoa</taxon>
        <taxon>Ecdysozoa</taxon>
        <taxon>Arthropoda</taxon>
        <taxon>Hexapoda</taxon>
        <taxon>Collembola</taxon>
        <taxon>Entomobryomorpha</taxon>
        <taxon>Isotomoidea</taxon>
        <taxon>Isotomidae</taxon>
        <taxon>Proisotominae</taxon>
        <taxon>Folsomia</taxon>
    </lineage>
</organism>
<dbReference type="FunFam" id="1.25.40.990:FF:000010">
    <property type="entry name" value="Leukocyte receptor cluster member"/>
    <property type="match status" value="1"/>
</dbReference>
<feature type="region of interest" description="Disordered" evidence="1">
    <location>
        <begin position="345"/>
        <end position="481"/>
    </location>
</feature>
<feature type="compositionally biased region" description="Low complexity" evidence="1">
    <location>
        <begin position="405"/>
        <end position="427"/>
    </location>
</feature>
<feature type="compositionally biased region" description="Low complexity" evidence="1">
    <location>
        <begin position="134"/>
        <end position="154"/>
    </location>
</feature>
<evidence type="ECO:0000256" key="1">
    <source>
        <dbReference type="SAM" id="MobiDB-lite"/>
    </source>
</evidence>
<evidence type="ECO:0000313" key="3">
    <source>
        <dbReference type="EMBL" id="OXA55214.1"/>
    </source>
</evidence>
<evidence type="ECO:0000313" key="4">
    <source>
        <dbReference type="Proteomes" id="UP000198287"/>
    </source>
</evidence>
<dbReference type="AlphaFoldDB" id="A0A226EDJ4"/>
<accession>A0A226EDJ4</accession>
<dbReference type="Pfam" id="PF03399">
    <property type="entry name" value="SAC3_GANP"/>
    <property type="match status" value="1"/>
</dbReference>
<feature type="compositionally biased region" description="Polar residues" evidence="1">
    <location>
        <begin position="23"/>
        <end position="38"/>
    </location>
</feature>
<dbReference type="OrthoDB" id="199574at2759"/>
<gene>
    <name evidence="3" type="ORF">Fcan01_09923</name>
</gene>
<name>A0A226EDJ4_FOLCA</name>
<feature type="compositionally biased region" description="Basic residues" evidence="1">
    <location>
        <begin position="395"/>
        <end position="404"/>
    </location>
</feature>
<reference evidence="3 4" key="1">
    <citation type="submission" date="2015-12" db="EMBL/GenBank/DDBJ databases">
        <title>The genome of Folsomia candida.</title>
        <authorList>
            <person name="Faddeeva A."/>
            <person name="Derks M.F."/>
            <person name="Anvar Y."/>
            <person name="Smit S."/>
            <person name="Van Straalen N."/>
            <person name="Roelofs D."/>
        </authorList>
    </citation>
    <scope>NUCLEOTIDE SEQUENCE [LARGE SCALE GENOMIC DNA]</scope>
    <source>
        <strain evidence="3 4">VU population</strain>
        <tissue evidence="3">Whole body</tissue>
    </source>
</reference>
<dbReference type="PANTHER" id="PTHR12436">
    <property type="entry name" value="80 KDA MCM3-ASSOCIATED PROTEIN"/>
    <property type="match status" value="1"/>
</dbReference>
<dbReference type="STRING" id="158441.A0A226EDJ4"/>